<dbReference type="PIRSF" id="PIRSF018968">
    <property type="entry name" value="ABC_permease_BceB"/>
    <property type="match status" value="1"/>
</dbReference>
<comment type="similarity">
    <text evidence="6">Belongs to the ABC-4 integral membrane protein family.</text>
</comment>
<dbReference type="RefSeq" id="WP_115752810.1">
    <property type="nucleotide sequence ID" value="NZ_LARY01000002.1"/>
</dbReference>
<feature type="transmembrane region" description="Helical" evidence="6">
    <location>
        <begin position="583"/>
        <end position="609"/>
    </location>
</feature>
<reference evidence="9" key="1">
    <citation type="submission" date="2015-04" db="EMBL/GenBank/DDBJ databases">
        <authorList>
            <person name="Schardt J."/>
            <person name="Mueller-Herbst S."/>
            <person name="Scherer S."/>
            <person name="Huptas C."/>
        </authorList>
    </citation>
    <scope>NUCLEOTIDE SEQUENCE [LARGE SCALE GENOMIC DNA]</scope>
    <source>
        <strain evidence="9">Kiel-L1</strain>
    </source>
</reference>
<feature type="transmembrane region" description="Helical" evidence="6">
    <location>
        <begin position="236"/>
        <end position="259"/>
    </location>
</feature>
<feature type="transmembrane region" description="Helical" evidence="6">
    <location>
        <begin position="198"/>
        <end position="216"/>
    </location>
</feature>
<dbReference type="GO" id="GO:0055085">
    <property type="term" value="P:transmembrane transport"/>
    <property type="evidence" value="ECO:0007669"/>
    <property type="project" value="UniProtKB-UniRule"/>
</dbReference>
<dbReference type="InterPro" id="IPR027022">
    <property type="entry name" value="ABC_permease_BceB-typ"/>
</dbReference>
<dbReference type="InterPro" id="IPR003838">
    <property type="entry name" value="ABC3_permease_C"/>
</dbReference>
<dbReference type="PANTHER" id="PTHR46795">
    <property type="entry name" value="ABC TRANSPORTER PERMEASE-RELATED-RELATED"/>
    <property type="match status" value="1"/>
</dbReference>
<feature type="transmembrane region" description="Helical" evidence="6">
    <location>
        <begin position="15"/>
        <end position="35"/>
    </location>
</feature>
<dbReference type="EMBL" id="LARY01000002">
    <property type="protein sequence ID" value="RDX00573.1"/>
    <property type="molecule type" value="Genomic_DNA"/>
</dbReference>
<feature type="transmembrane region" description="Helical" evidence="6">
    <location>
        <begin position="154"/>
        <end position="177"/>
    </location>
</feature>
<evidence type="ECO:0000256" key="2">
    <source>
        <dbReference type="ARBA" id="ARBA00022475"/>
    </source>
</evidence>
<evidence type="ECO:0000256" key="3">
    <source>
        <dbReference type="ARBA" id="ARBA00022692"/>
    </source>
</evidence>
<feature type="transmembrane region" description="Helical" evidence="6">
    <location>
        <begin position="292"/>
        <end position="314"/>
    </location>
</feature>
<gene>
    <name evidence="8" type="ORF">UR08_06125</name>
</gene>
<keyword evidence="3 6" id="KW-0812">Transmembrane</keyword>
<evidence type="ECO:0000256" key="6">
    <source>
        <dbReference type="PIRNR" id="PIRNR018968"/>
    </source>
</evidence>
<keyword evidence="6" id="KW-0813">Transport</keyword>
<proteinExistence type="inferred from homology"/>
<accession>A0A3D8TPM4</accession>
<evidence type="ECO:0000259" key="7">
    <source>
        <dbReference type="Pfam" id="PF02687"/>
    </source>
</evidence>
<dbReference type="Pfam" id="PF02687">
    <property type="entry name" value="FtsX"/>
    <property type="match status" value="2"/>
</dbReference>
<feature type="domain" description="ABC3 transporter permease C-terminal" evidence="7">
    <location>
        <begin position="61"/>
        <end position="179"/>
    </location>
</feature>
<dbReference type="AlphaFoldDB" id="A0A3D8TPM4"/>
<comment type="caution">
    <text evidence="8">The sequence shown here is derived from an EMBL/GenBank/DDBJ whole genome shotgun (WGS) entry which is preliminary data.</text>
</comment>
<evidence type="ECO:0000313" key="9">
    <source>
        <dbReference type="Proteomes" id="UP000257055"/>
    </source>
</evidence>
<comment type="subcellular location">
    <subcellularLocation>
        <location evidence="1 6">Cell membrane</location>
        <topology evidence="1 6">Multi-pass membrane protein</topology>
    </subcellularLocation>
</comment>
<keyword evidence="2 6" id="KW-1003">Cell membrane</keyword>
<sequence>MTLFDLAKKNVKHNFIHYFLYFASMSFSIMIYYMFVVLSKDPTIAHRINRSDKLSVVFSAASIILLAFIAIFILFSNNFFMRKRKKEIGLYSLLGLRKGQIGRMLFYENFIMGIGALIVGIILGSFLSKLFVAILLNMMDDRVLSTFVFSWDAVINTSIIFVLITFFTSLLGFQIIYQHSLLDLFYSERKREKALKPSLLLSILSLSLIGLGYFIALQPLKTENSIWARIGLGYTAVLILFLTILGTALFIAFFLPYLLKKVRIAKHSFYRGMNLITNSQLSSRILSNTKTLSIIAILSAITLSAIGAMGSLYYNANQTAKNEIITAFEYTKPEDDGIAQKIITAAHSDRAHPVTFQQETPVYEVHPIETNKKVPSVFPFDGENYLAISQTDYTRLYKEIYPKNTQPTFKPGEALIAYPSYFNLDHKTLSREPKNLNFKWNDKIVGFTIHYNNQIVIQSLYSATVVLPDKAIAQFSIKPIKKVVSINVRDAKTAETISERMDKLFPERDSLLSYPAVYRTMMNTSGVLMFIGMFIGLVFLAATGSIIYFKQLTEAYNDRETYEVLKKIGVTRKEIRFSIARQILVIFLIPLVLGIAHSSVALLCLAKLLEVDLTFPVLISTVSYTIMYIIYYLLTVNSYTNIVIGKNK</sequence>
<keyword evidence="5 6" id="KW-0472">Membrane</keyword>
<feature type="transmembrane region" description="Helical" evidence="6">
    <location>
        <begin position="527"/>
        <end position="549"/>
    </location>
</feature>
<feature type="transmembrane region" description="Helical" evidence="6">
    <location>
        <begin position="110"/>
        <end position="134"/>
    </location>
</feature>
<feature type="transmembrane region" description="Helical" evidence="6">
    <location>
        <begin position="615"/>
        <end position="634"/>
    </location>
</feature>
<dbReference type="PANTHER" id="PTHR46795:SF3">
    <property type="entry name" value="ABC TRANSPORTER PERMEASE"/>
    <property type="match status" value="1"/>
</dbReference>
<protein>
    <submittedName>
        <fullName evidence="8">ABC transporter permease</fullName>
    </submittedName>
</protein>
<organism evidence="8 9">
    <name type="scientific">Listeria kieliensis</name>
    <dbReference type="NCBI Taxonomy" id="1621700"/>
    <lineage>
        <taxon>Bacteria</taxon>
        <taxon>Bacillati</taxon>
        <taxon>Bacillota</taxon>
        <taxon>Bacilli</taxon>
        <taxon>Bacillales</taxon>
        <taxon>Listeriaceae</taxon>
        <taxon>Listeria</taxon>
    </lineage>
</organism>
<evidence type="ECO:0000256" key="5">
    <source>
        <dbReference type="ARBA" id="ARBA00023136"/>
    </source>
</evidence>
<evidence type="ECO:0000313" key="8">
    <source>
        <dbReference type="EMBL" id="RDX00573.1"/>
    </source>
</evidence>
<feature type="transmembrane region" description="Helical" evidence="6">
    <location>
        <begin position="55"/>
        <end position="75"/>
    </location>
</feature>
<keyword evidence="9" id="KW-1185">Reference proteome</keyword>
<dbReference type="InterPro" id="IPR052536">
    <property type="entry name" value="ABC-4_Integral_Memb_Prot"/>
</dbReference>
<name>A0A3D8TPM4_9LIST</name>
<dbReference type="GO" id="GO:0005886">
    <property type="term" value="C:plasma membrane"/>
    <property type="evidence" value="ECO:0007669"/>
    <property type="project" value="UniProtKB-SubCell"/>
</dbReference>
<evidence type="ECO:0000256" key="1">
    <source>
        <dbReference type="ARBA" id="ARBA00004651"/>
    </source>
</evidence>
<dbReference type="Proteomes" id="UP000257055">
    <property type="component" value="Unassembled WGS sequence"/>
</dbReference>
<keyword evidence="4 6" id="KW-1133">Transmembrane helix</keyword>
<evidence type="ECO:0000256" key="4">
    <source>
        <dbReference type="ARBA" id="ARBA00022989"/>
    </source>
</evidence>
<feature type="domain" description="ABC3 transporter permease C-terminal" evidence="7">
    <location>
        <begin position="533"/>
        <end position="636"/>
    </location>
</feature>